<evidence type="ECO:0000313" key="4">
    <source>
        <dbReference type="Proteomes" id="UP000006671"/>
    </source>
</evidence>
<dbReference type="OrthoDB" id="25146at2759"/>
<dbReference type="PROSITE" id="PS00194">
    <property type="entry name" value="THIOREDOXIN_1"/>
    <property type="match status" value="1"/>
</dbReference>
<dbReference type="PANTHER" id="PTHR46115">
    <property type="entry name" value="THIOREDOXIN-LIKE PROTEIN 1"/>
    <property type="match status" value="1"/>
</dbReference>
<dbReference type="InterPro" id="IPR013766">
    <property type="entry name" value="Thioredoxin_domain"/>
</dbReference>
<gene>
    <name evidence="3" type="ORF">NAEGRDRAFT_31268</name>
</gene>
<dbReference type="InterPro" id="IPR036249">
    <property type="entry name" value="Thioredoxin-like_sf"/>
</dbReference>
<feature type="domain" description="Thioredoxin" evidence="2">
    <location>
        <begin position="10"/>
        <end position="130"/>
    </location>
</feature>
<organism evidence="4">
    <name type="scientific">Naegleria gruberi</name>
    <name type="common">Amoeba</name>
    <dbReference type="NCBI Taxonomy" id="5762"/>
    <lineage>
        <taxon>Eukaryota</taxon>
        <taxon>Discoba</taxon>
        <taxon>Heterolobosea</taxon>
        <taxon>Tetramitia</taxon>
        <taxon>Eutetramitia</taxon>
        <taxon>Vahlkampfiidae</taxon>
        <taxon>Naegleria</taxon>
    </lineage>
</organism>
<name>D2V5I1_NAEGR</name>
<evidence type="ECO:0000313" key="3">
    <source>
        <dbReference type="EMBL" id="EFC47654.1"/>
    </source>
</evidence>
<proteinExistence type="predicted"/>
<dbReference type="Gene3D" id="3.40.30.10">
    <property type="entry name" value="Glutaredoxin"/>
    <property type="match status" value="1"/>
</dbReference>
<dbReference type="eggNOG" id="KOG0907">
    <property type="taxonomic scope" value="Eukaryota"/>
</dbReference>
<reference evidence="3 4" key="1">
    <citation type="journal article" date="2010" name="Cell">
        <title>The genome of Naegleria gruberi illuminates early eukaryotic versatility.</title>
        <authorList>
            <person name="Fritz-Laylin L.K."/>
            <person name="Prochnik S.E."/>
            <person name="Ginger M.L."/>
            <person name="Dacks J.B."/>
            <person name="Carpenter M.L."/>
            <person name="Field M.C."/>
            <person name="Kuo A."/>
            <person name="Paredez A."/>
            <person name="Chapman J."/>
            <person name="Pham J."/>
            <person name="Shu S."/>
            <person name="Neupane R."/>
            <person name="Cipriano M."/>
            <person name="Mancuso J."/>
            <person name="Tu H."/>
            <person name="Salamov A."/>
            <person name="Lindquist E."/>
            <person name="Shapiro H."/>
            <person name="Lucas S."/>
            <person name="Grigoriev I.V."/>
            <person name="Cande W.Z."/>
            <person name="Fulton C."/>
            <person name="Rokhsar D.S."/>
            <person name="Dawson S.C."/>
        </authorList>
    </citation>
    <scope>NUCLEOTIDE SEQUENCE [LARGE SCALE GENOMIC DNA]</scope>
    <source>
        <strain evidence="3 4">NEG-M</strain>
    </source>
</reference>
<dbReference type="RefSeq" id="XP_002680398.1">
    <property type="nucleotide sequence ID" value="XM_002680352.1"/>
</dbReference>
<dbReference type="EMBL" id="GG738853">
    <property type="protein sequence ID" value="EFC47654.1"/>
    <property type="molecule type" value="Genomic_DNA"/>
</dbReference>
<dbReference type="SUPFAM" id="SSF52833">
    <property type="entry name" value="Thioredoxin-like"/>
    <property type="match status" value="1"/>
</dbReference>
<dbReference type="GeneID" id="8849211"/>
<dbReference type="Pfam" id="PF00085">
    <property type="entry name" value="Thioredoxin"/>
    <property type="match status" value="1"/>
</dbReference>
<evidence type="ECO:0000256" key="1">
    <source>
        <dbReference type="ARBA" id="ARBA00023157"/>
    </source>
</evidence>
<dbReference type="PROSITE" id="PS51352">
    <property type="entry name" value="THIOREDOXIN_2"/>
    <property type="match status" value="1"/>
</dbReference>
<keyword evidence="4" id="KW-1185">Reference proteome</keyword>
<dbReference type="InterPro" id="IPR017937">
    <property type="entry name" value="Thioredoxin_CS"/>
</dbReference>
<protein>
    <submittedName>
        <fullName evidence="3">Predicted protein</fullName>
    </submittedName>
</protein>
<dbReference type="CDD" id="cd02947">
    <property type="entry name" value="TRX_family"/>
    <property type="match status" value="1"/>
</dbReference>
<keyword evidence="1" id="KW-1015">Disulfide bond</keyword>
<sequence length="130" mass="14658">MNDPVIVDYRKVFEDNPKKSEDHGNTIDLSKESQFDQIIAKNPIVVVDYYATWCGPCMMLAPAMAQLSMDYPTVKIVKIDVDKFPTLAQRGKVRAMPTIVYYYKQKEVKRHEGGSKGSIDASIATLLAKK</sequence>
<evidence type="ECO:0000259" key="2">
    <source>
        <dbReference type="PROSITE" id="PS51352"/>
    </source>
</evidence>
<accession>D2V5I1</accession>
<dbReference type="PRINTS" id="PR00421">
    <property type="entry name" value="THIOREDOXIN"/>
</dbReference>
<dbReference type="STRING" id="5762.D2V5I1"/>
<dbReference type="VEuPathDB" id="AmoebaDB:NAEGRDRAFT_31268"/>
<dbReference type="Proteomes" id="UP000006671">
    <property type="component" value="Unassembled WGS sequence"/>
</dbReference>
<dbReference type="AlphaFoldDB" id="D2V5I1"/>
<dbReference type="InParanoid" id="D2V5I1"/>
<dbReference type="KEGG" id="ngr:NAEGRDRAFT_31268"/>